<sequence length="155" mass="17668">MVPDFLPFRFGSIFAKMAFDSTRVPEIFEGLSQRAWRVLALLASYPNITNAEMSALFGMDTATVTRAVAELKSKGLITTSRDPSDRRRVLNRLTDAGAAMHDRIAPARHARSKRYEACFTSEELSQLHRLLDKLSRHVDAIFLEEWREERRSSPV</sequence>
<dbReference type="PANTHER" id="PTHR35790">
    <property type="entry name" value="HTH-TYPE TRANSCRIPTIONAL REGULATOR PCHR"/>
    <property type="match status" value="1"/>
</dbReference>
<dbReference type="InterPro" id="IPR000835">
    <property type="entry name" value="HTH_MarR-typ"/>
</dbReference>
<dbReference type="InterPro" id="IPR012318">
    <property type="entry name" value="HTH_CRP"/>
</dbReference>
<dbReference type="Pfam" id="PF01047">
    <property type="entry name" value="MarR"/>
    <property type="match status" value="1"/>
</dbReference>
<keyword evidence="6" id="KW-1185">Reference proteome</keyword>
<keyword evidence="3" id="KW-0804">Transcription</keyword>
<dbReference type="EMBL" id="JBHTCM010000028">
    <property type="protein sequence ID" value="MFC7335201.1"/>
    <property type="molecule type" value="Genomic_DNA"/>
</dbReference>
<name>A0ABW2L0Y6_9PROT</name>
<dbReference type="InterPro" id="IPR052067">
    <property type="entry name" value="Metal_resp_HTH_trans_reg"/>
</dbReference>
<dbReference type="SUPFAM" id="SSF46785">
    <property type="entry name" value="Winged helix' DNA-binding domain"/>
    <property type="match status" value="1"/>
</dbReference>
<proteinExistence type="predicted"/>
<accession>A0ABW2L0Y6</accession>
<dbReference type="PANTHER" id="PTHR35790:SF4">
    <property type="entry name" value="HTH-TYPE TRANSCRIPTIONAL REGULATOR PCHR"/>
    <property type="match status" value="1"/>
</dbReference>
<dbReference type="InterPro" id="IPR036388">
    <property type="entry name" value="WH-like_DNA-bd_sf"/>
</dbReference>
<dbReference type="InterPro" id="IPR036390">
    <property type="entry name" value="WH_DNA-bd_sf"/>
</dbReference>
<evidence type="ECO:0000256" key="2">
    <source>
        <dbReference type="ARBA" id="ARBA00023125"/>
    </source>
</evidence>
<evidence type="ECO:0000313" key="5">
    <source>
        <dbReference type="EMBL" id="MFC7335201.1"/>
    </source>
</evidence>
<comment type="caution">
    <text evidence="5">The sequence shown here is derived from an EMBL/GenBank/DDBJ whole genome shotgun (WGS) entry which is preliminary data.</text>
</comment>
<protein>
    <submittedName>
        <fullName evidence="5">MarR family winged helix-turn-helix transcriptional regulator</fullName>
    </submittedName>
</protein>
<gene>
    <name evidence="5" type="ORF">ACFQPS_18685</name>
</gene>
<evidence type="ECO:0000313" key="6">
    <source>
        <dbReference type="Proteomes" id="UP001596456"/>
    </source>
</evidence>
<dbReference type="PRINTS" id="PR00598">
    <property type="entry name" value="HTHMARR"/>
</dbReference>
<dbReference type="Gene3D" id="1.10.10.10">
    <property type="entry name" value="Winged helix-like DNA-binding domain superfamily/Winged helix DNA-binding domain"/>
    <property type="match status" value="1"/>
</dbReference>
<feature type="domain" description="HTH marR-type" evidence="4">
    <location>
        <begin position="1"/>
        <end position="136"/>
    </location>
</feature>
<dbReference type="RefSeq" id="WP_377360738.1">
    <property type="nucleotide sequence ID" value="NZ_JBHTCM010000028.1"/>
</dbReference>
<dbReference type="SMART" id="SM00419">
    <property type="entry name" value="HTH_CRP"/>
    <property type="match status" value="1"/>
</dbReference>
<reference evidence="6" key="1">
    <citation type="journal article" date="2019" name="Int. J. Syst. Evol. Microbiol.">
        <title>The Global Catalogue of Microorganisms (GCM) 10K type strain sequencing project: providing services to taxonomists for standard genome sequencing and annotation.</title>
        <authorList>
            <consortium name="The Broad Institute Genomics Platform"/>
            <consortium name="The Broad Institute Genome Sequencing Center for Infectious Disease"/>
            <person name="Wu L."/>
            <person name="Ma J."/>
        </authorList>
    </citation>
    <scope>NUCLEOTIDE SEQUENCE [LARGE SCALE GENOMIC DNA]</scope>
    <source>
        <strain evidence="6">CGMCC 1.16275</strain>
    </source>
</reference>
<evidence type="ECO:0000259" key="4">
    <source>
        <dbReference type="PROSITE" id="PS50995"/>
    </source>
</evidence>
<dbReference type="SMART" id="SM00347">
    <property type="entry name" value="HTH_MARR"/>
    <property type="match status" value="1"/>
</dbReference>
<dbReference type="PROSITE" id="PS50995">
    <property type="entry name" value="HTH_MARR_2"/>
    <property type="match status" value="1"/>
</dbReference>
<evidence type="ECO:0000256" key="1">
    <source>
        <dbReference type="ARBA" id="ARBA00023015"/>
    </source>
</evidence>
<keyword evidence="2" id="KW-0238">DNA-binding</keyword>
<organism evidence="5 6">
    <name type="scientific">Rhodocista pekingensis</name>
    <dbReference type="NCBI Taxonomy" id="201185"/>
    <lineage>
        <taxon>Bacteria</taxon>
        <taxon>Pseudomonadati</taxon>
        <taxon>Pseudomonadota</taxon>
        <taxon>Alphaproteobacteria</taxon>
        <taxon>Rhodospirillales</taxon>
        <taxon>Azospirillaceae</taxon>
        <taxon>Rhodocista</taxon>
    </lineage>
</organism>
<keyword evidence="1" id="KW-0805">Transcription regulation</keyword>
<dbReference type="Proteomes" id="UP001596456">
    <property type="component" value="Unassembled WGS sequence"/>
</dbReference>
<evidence type="ECO:0000256" key="3">
    <source>
        <dbReference type="ARBA" id="ARBA00023163"/>
    </source>
</evidence>